<evidence type="ECO:0000313" key="3">
    <source>
        <dbReference type="Proteomes" id="UP000637383"/>
    </source>
</evidence>
<sequence length="259" mass="28587">MTKTRIITLFNQSGGVAKTTLTHNLGYHLAANKHRVLLVDMDPQASLTNFLGVDPEELEKTVYNAIIDEEPLFVYPEKIQGMALAPTNINLSAAELLLPAATAREYRLHEALAPIRDDYDFILIDCPPSLGILSILSLTAATHILVPIQCQFKSFLGTDLLLDTVARVKKKLNKGLQIAGFIPTMLDSRTAQETRTLQAVEEQLSQIGTIYPPIPKSIAFADASERRMPLGMYDKKHPAVKILNKIAKELDKLKVESSG</sequence>
<dbReference type="Proteomes" id="UP000637383">
    <property type="component" value="Unassembled WGS sequence"/>
</dbReference>
<dbReference type="RefSeq" id="WP_045874780.1">
    <property type="nucleotide sequence ID" value="NZ_JACJTU010000062.1"/>
</dbReference>
<evidence type="ECO:0000259" key="1">
    <source>
        <dbReference type="Pfam" id="PF13614"/>
    </source>
</evidence>
<dbReference type="InterPro" id="IPR050678">
    <property type="entry name" value="DNA_Partitioning_ATPase"/>
</dbReference>
<feature type="domain" description="AAA" evidence="1">
    <location>
        <begin position="5"/>
        <end position="178"/>
    </location>
</feature>
<dbReference type="Gene3D" id="3.40.50.300">
    <property type="entry name" value="P-loop containing nucleotide triphosphate hydrolases"/>
    <property type="match status" value="1"/>
</dbReference>
<dbReference type="Pfam" id="PF13614">
    <property type="entry name" value="AAA_31"/>
    <property type="match status" value="1"/>
</dbReference>
<evidence type="ECO:0000313" key="2">
    <source>
        <dbReference type="EMBL" id="MBD2738933.1"/>
    </source>
</evidence>
<reference evidence="2 3" key="1">
    <citation type="journal article" date="2020" name="ISME J.">
        <title>Comparative genomics reveals insights into cyanobacterial evolution and habitat adaptation.</title>
        <authorList>
            <person name="Chen M.Y."/>
            <person name="Teng W.K."/>
            <person name="Zhao L."/>
            <person name="Hu C.X."/>
            <person name="Zhou Y.K."/>
            <person name="Han B.P."/>
            <person name="Song L.R."/>
            <person name="Shu W.S."/>
        </authorList>
    </citation>
    <scope>NUCLEOTIDE SEQUENCE [LARGE SCALE GENOMIC DNA]</scope>
    <source>
        <strain evidence="2 3">FACHB-159</strain>
    </source>
</reference>
<keyword evidence="3" id="KW-1185">Reference proteome</keyword>
<proteinExistence type="predicted"/>
<dbReference type="InterPro" id="IPR027417">
    <property type="entry name" value="P-loop_NTPase"/>
</dbReference>
<organism evidence="2 3">
    <name type="scientific">Nostoc paludosum FACHB-159</name>
    <dbReference type="NCBI Taxonomy" id="2692908"/>
    <lineage>
        <taxon>Bacteria</taxon>
        <taxon>Bacillati</taxon>
        <taxon>Cyanobacteriota</taxon>
        <taxon>Cyanophyceae</taxon>
        <taxon>Nostocales</taxon>
        <taxon>Nostocaceae</taxon>
        <taxon>Nostoc</taxon>
    </lineage>
</organism>
<dbReference type="PANTHER" id="PTHR13696">
    <property type="entry name" value="P-LOOP CONTAINING NUCLEOSIDE TRIPHOSPHATE HYDROLASE"/>
    <property type="match status" value="1"/>
</dbReference>
<dbReference type="EMBL" id="JACJTU010000062">
    <property type="protein sequence ID" value="MBD2738933.1"/>
    <property type="molecule type" value="Genomic_DNA"/>
</dbReference>
<dbReference type="CDD" id="cd02042">
    <property type="entry name" value="ParAB_family"/>
    <property type="match status" value="1"/>
</dbReference>
<gene>
    <name evidence="2" type="ORF">H6H03_34560</name>
</gene>
<dbReference type="PANTHER" id="PTHR13696:SF52">
    <property type="entry name" value="PARA FAMILY PROTEIN CT_582"/>
    <property type="match status" value="1"/>
</dbReference>
<dbReference type="SUPFAM" id="SSF52540">
    <property type="entry name" value="P-loop containing nucleoside triphosphate hydrolases"/>
    <property type="match status" value="1"/>
</dbReference>
<comment type="caution">
    <text evidence="2">The sequence shown here is derived from an EMBL/GenBank/DDBJ whole genome shotgun (WGS) entry which is preliminary data.</text>
</comment>
<protein>
    <submittedName>
        <fullName evidence="2">ParA family protein</fullName>
    </submittedName>
</protein>
<accession>A0ABR8KJG5</accession>
<dbReference type="InterPro" id="IPR025669">
    <property type="entry name" value="AAA_dom"/>
</dbReference>
<name>A0ABR8KJG5_9NOSO</name>